<evidence type="ECO:0000259" key="2">
    <source>
        <dbReference type="Pfam" id="PF00582"/>
    </source>
</evidence>
<dbReference type="CDD" id="cd23659">
    <property type="entry name" value="USP_At3g01520-like"/>
    <property type="match status" value="1"/>
</dbReference>
<dbReference type="PANTHER" id="PTHR47815">
    <property type="entry name" value="UNIVERSAL STRESS PROTEIN A FAMILY PROTEIN C25B2.10"/>
    <property type="match status" value="1"/>
</dbReference>
<feature type="region of interest" description="Disordered" evidence="1">
    <location>
        <begin position="413"/>
        <end position="543"/>
    </location>
</feature>
<feature type="domain" description="UspA" evidence="2">
    <location>
        <begin position="192"/>
        <end position="323"/>
    </location>
</feature>
<dbReference type="InterPro" id="IPR014729">
    <property type="entry name" value="Rossmann-like_a/b/a_fold"/>
</dbReference>
<feature type="region of interest" description="Disordered" evidence="1">
    <location>
        <begin position="1"/>
        <end position="148"/>
    </location>
</feature>
<dbReference type="SUPFAM" id="SSF52402">
    <property type="entry name" value="Adenine nucleotide alpha hydrolases-like"/>
    <property type="match status" value="1"/>
</dbReference>
<feature type="compositionally biased region" description="Gly residues" evidence="1">
    <location>
        <begin position="525"/>
        <end position="543"/>
    </location>
</feature>
<evidence type="ECO:0000313" key="4">
    <source>
        <dbReference type="Proteomes" id="UP001320420"/>
    </source>
</evidence>
<gene>
    <name evidence="3" type="ORF">SLS62_004531</name>
</gene>
<feature type="compositionally biased region" description="Gly residues" evidence="1">
    <location>
        <begin position="501"/>
        <end position="512"/>
    </location>
</feature>
<feature type="compositionally biased region" description="Polar residues" evidence="1">
    <location>
        <begin position="7"/>
        <end position="22"/>
    </location>
</feature>
<dbReference type="Pfam" id="PF00582">
    <property type="entry name" value="Usp"/>
    <property type="match status" value="1"/>
</dbReference>
<name>A0AAN9YQF2_9PEZI</name>
<protein>
    <recommendedName>
        <fullName evidence="2">UspA domain-containing protein</fullName>
    </recommendedName>
</protein>
<accession>A0AAN9YQF2</accession>
<sequence>MSRDHTPVQSPESDISPRSQPTPKGVDYFAHRPKRTSPESEPAVDAPKVRAETSPSQAEAQPDVPANQQDKSGGNTIDVKGKGKEIEIPADASATTVGDSASSRGSSEPSSRKASVSSITWLAPRNPTLPQGNKRPHGAGRIRGASPPHRRFESHVAFDNIPLGESTDRNPISFTLNVRHSGFQFNRRHRVFMVGVDDNAYSDHALQYLLDELVDDGDEIVCVRVIETQVRLADRMYKEDATRLMESIKAKNTQNHAISLILEYAVGKLHSTFQHLIKMYSPSMLIVGTKGRSHDGVQGFLVNRSSFSKYCLQYSPVPVVVVRPTEKREKKKLKRIGDPSRQSYISMLAGHKHEADSDNSSVYELEPNITADEEAHRVAVAVGLPAAYDPTIKPIDPASLLRNPARRSMLDLIVDEPGPSSRKARPVPQRKASDPADSGSESEAEFEVTPGDELLKKERLHNMEMGEGAPLRAEARKLSTGSAESDEVPAGDGARDAPEAGAGGAPLAGAGGTPVNETGGAPVDGVGGAPGDGAGGEGAPTTR</sequence>
<dbReference type="EMBL" id="JAKJXP020000028">
    <property type="protein sequence ID" value="KAK7753456.1"/>
    <property type="molecule type" value="Genomic_DNA"/>
</dbReference>
<evidence type="ECO:0000256" key="1">
    <source>
        <dbReference type="SAM" id="MobiDB-lite"/>
    </source>
</evidence>
<feature type="compositionally biased region" description="Polar residues" evidence="1">
    <location>
        <begin position="66"/>
        <end position="75"/>
    </location>
</feature>
<reference evidence="3 4" key="1">
    <citation type="submission" date="2024-02" db="EMBL/GenBank/DDBJ databases">
        <title>De novo assembly and annotation of 12 fungi associated with fruit tree decline syndrome in Ontario, Canada.</title>
        <authorList>
            <person name="Sulman M."/>
            <person name="Ellouze W."/>
            <person name="Ilyukhin E."/>
        </authorList>
    </citation>
    <scope>NUCLEOTIDE SEQUENCE [LARGE SCALE GENOMIC DNA]</scope>
    <source>
        <strain evidence="3 4">M11/M66-122</strain>
    </source>
</reference>
<organism evidence="3 4">
    <name type="scientific">Diatrype stigma</name>
    <dbReference type="NCBI Taxonomy" id="117547"/>
    <lineage>
        <taxon>Eukaryota</taxon>
        <taxon>Fungi</taxon>
        <taxon>Dikarya</taxon>
        <taxon>Ascomycota</taxon>
        <taxon>Pezizomycotina</taxon>
        <taxon>Sordariomycetes</taxon>
        <taxon>Xylariomycetidae</taxon>
        <taxon>Xylariales</taxon>
        <taxon>Diatrypaceae</taxon>
        <taxon>Diatrype</taxon>
    </lineage>
</organism>
<dbReference type="AlphaFoldDB" id="A0AAN9YQF2"/>
<comment type="caution">
    <text evidence="3">The sequence shown here is derived from an EMBL/GenBank/DDBJ whole genome shotgun (WGS) entry which is preliminary data.</text>
</comment>
<keyword evidence="4" id="KW-1185">Reference proteome</keyword>
<proteinExistence type="predicted"/>
<evidence type="ECO:0000313" key="3">
    <source>
        <dbReference type="EMBL" id="KAK7753456.1"/>
    </source>
</evidence>
<feature type="compositionally biased region" description="Basic and acidic residues" evidence="1">
    <location>
        <begin position="453"/>
        <end position="464"/>
    </location>
</feature>
<dbReference type="Proteomes" id="UP001320420">
    <property type="component" value="Unassembled WGS sequence"/>
</dbReference>
<dbReference type="PANTHER" id="PTHR47815:SF1">
    <property type="entry name" value="UNIVERSAL STRESS PROTEIN A FAMILY PROTEIN C25B2.10"/>
    <property type="match status" value="1"/>
</dbReference>
<feature type="compositionally biased region" description="Low complexity" evidence="1">
    <location>
        <begin position="100"/>
        <end position="115"/>
    </location>
</feature>
<dbReference type="InterPro" id="IPR006016">
    <property type="entry name" value="UspA"/>
</dbReference>
<dbReference type="Gene3D" id="3.40.50.620">
    <property type="entry name" value="HUPs"/>
    <property type="match status" value="1"/>
</dbReference>